<dbReference type="PROSITE" id="PS51257">
    <property type="entry name" value="PROKAR_LIPOPROTEIN"/>
    <property type="match status" value="1"/>
</dbReference>
<dbReference type="RefSeq" id="WP_060326644.1">
    <property type="nucleotide sequence ID" value="NZ_LPIU01000025.1"/>
</dbReference>
<protein>
    <submittedName>
        <fullName evidence="1">Conjugal transfer protein TraH</fullName>
    </submittedName>
</protein>
<dbReference type="EMBL" id="LPIX01000092">
    <property type="protein sequence ID" value="KWD96420.1"/>
    <property type="molecule type" value="Genomic_DNA"/>
</dbReference>
<dbReference type="AlphaFoldDB" id="A0A107FMU8"/>
<proteinExistence type="predicted"/>
<evidence type="ECO:0000313" key="2">
    <source>
        <dbReference type="Proteomes" id="UP000062998"/>
    </source>
</evidence>
<organism evidence="1 2">
    <name type="scientific">Burkholderia ubonensis</name>
    <dbReference type="NCBI Taxonomy" id="101571"/>
    <lineage>
        <taxon>Bacteria</taxon>
        <taxon>Pseudomonadati</taxon>
        <taxon>Pseudomonadota</taxon>
        <taxon>Betaproteobacteria</taxon>
        <taxon>Burkholderiales</taxon>
        <taxon>Burkholderiaceae</taxon>
        <taxon>Burkholderia</taxon>
        <taxon>Burkholderia cepacia complex</taxon>
    </lineage>
</organism>
<dbReference type="Proteomes" id="UP000062998">
    <property type="component" value="Unassembled WGS sequence"/>
</dbReference>
<reference evidence="1 2" key="1">
    <citation type="submission" date="2015-11" db="EMBL/GenBank/DDBJ databases">
        <title>Expanding the genomic diversity of Burkholderia species for the development of highly accurate diagnostics.</title>
        <authorList>
            <person name="Sahl J."/>
            <person name="Keim P."/>
            <person name="Wagner D."/>
        </authorList>
    </citation>
    <scope>NUCLEOTIDE SEQUENCE [LARGE SCALE GENOMIC DNA]</scope>
    <source>
        <strain evidence="1 2">MSMB2167WGS</strain>
    </source>
</reference>
<sequence length="489" mass="53235">MSKGLSFKTFRLPRRAPRFLQAVIAALSVACLVYTQPSAAMSMQDLFNSVNAMGNVTGPGALQGQTMDMFSGGSLFMRMPRRTYQVASMTPPSWNAGCGGIDLFMGGFSFINKEQFVAMLRNIGSNALGYGFKLAIQNLCPTCDNVMQALAATAQQVNRLNMDSCTAAKGLVNAALPDTWTRGKQDAAKNFGVDSNIFENITDAWTNVMDDESKANDVIDTVKNNNPQAKDVLPTGNVVWKALKHVDGMTDEDRMVLMSLVGSMIFPTDSGTPQTPRPLMPTDIDVATLIGSAIDKGSKVKVPIWRCDTTTDDGCLHPYPDNLSTDSFYTMVENRMTSIADHIANRSPHDNVDQVIAFLNTTDLPVYSMIATGTRYGNTSLSDGAIATYVDLVAAKYAEVYIRRCVKDLQEAIGKYMALADATQADSLKEIQPQMDRVTNLAHQALMKAYSQTVSTHNIALELQAMERAVDANLSETLRNSLAFGKSLN</sequence>
<accession>A0A107FMU8</accession>
<comment type="caution">
    <text evidence="1">The sequence shown here is derived from an EMBL/GenBank/DDBJ whole genome shotgun (WGS) entry which is preliminary data.</text>
</comment>
<gene>
    <name evidence="1" type="ORF">WL73_23580</name>
</gene>
<evidence type="ECO:0000313" key="1">
    <source>
        <dbReference type="EMBL" id="KWD96420.1"/>
    </source>
</evidence>
<dbReference type="InterPro" id="IPR010927">
    <property type="entry name" value="T4SS_TraH"/>
</dbReference>
<dbReference type="Pfam" id="PF06122">
    <property type="entry name" value="TraH"/>
    <property type="match status" value="1"/>
</dbReference>
<name>A0A107FMU8_9BURK</name>
<dbReference type="OrthoDB" id="9797479at2"/>